<evidence type="ECO:0008006" key="4">
    <source>
        <dbReference type="Google" id="ProtNLM"/>
    </source>
</evidence>
<gene>
    <name evidence="2" type="ORF">BATDEDRAFT_23701</name>
</gene>
<dbReference type="Proteomes" id="UP000007241">
    <property type="component" value="Unassembled WGS sequence"/>
</dbReference>
<dbReference type="EMBL" id="GL882881">
    <property type="protein sequence ID" value="EGF82257.1"/>
    <property type="molecule type" value="Genomic_DNA"/>
</dbReference>
<dbReference type="SUPFAM" id="SSF48371">
    <property type="entry name" value="ARM repeat"/>
    <property type="match status" value="1"/>
</dbReference>
<dbReference type="GO" id="GO:0005930">
    <property type="term" value="C:axoneme"/>
    <property type="evidence" value="ECO:0000318"/>
    <property type="project" value="GO_Central"/>
</dbReference>
<dbReference type="GO" id="GO:0044782">
    <property type="term" value="P:cilium organization"/>
    <property type="evidence" value="ECO:0000318"/>
    <property type="project" value="GO_Central"/>
</dbReference>
<dbReference type="InterPro" id="IPR011989">
    <property type="entry name" value="ARM-like"/>
</dbReference>
<organism evidence="2 3">
    <name type="scientific">Batrachochytrium dendrobatidis (strain JAM81 / FGSC 10211)</name>
    <name type="common">Frog chytrid fungus</name>
    <dbReference type="NCBI Taxonomy" id="684364"/>
    <lineage>
        <taxon>Eukaryota</taxon>
        <taxon>Fungi</taxon>
        <taxon>Fungi incertae sedis</taxon>
        <taxon>Chytridiomycota</taxon>
        <taxon>Chytridiomycota incertae sedis</taxon>
        <taxon>Chytridiomycetes</taxon>
        <taxon>Rhizophydiales</taxon>
        <taxon>Rhizophydiales incertae sedis</taxon>
        <taxon>Batrachochytrium</taxon>
    </lineage>
</organism>
<dbReference type="GeneID" id="18238282"/>
<dbReference type="GO" id="GO:0007018">
    <property type="term" value="P:microtubule-based movement"/>
    <property type="evidence" value="ECO:0000318"/>
    <property type="project" value="GO_Central"/>
</dbReference>
<dbReference type="STRING" id="684364.F4NY36"/>
<feature type="region of interest" description="Disordered" evidence="1">
    <location>
        <begin position="788"/>
        <end position="819"/>
    </location>
</feature>
<name>F4NY36_BATDJ</name>
<sequence>MGDSTNESESLQVRKKIVPGTIDVHPTDNAIVVNYTVQAAIVENGQLVIGDKRSSQKVIRVKALHANSNIASLAQEVVDKCKLIHANRLTEVEQILYYLQQRQIAHCSTDAVESDRVWLRKQLDKVRKPSLGDEEKINMKAVQDEPSSMFKMDNYIEGLYEDIPEKVKSTRSILQLAKVPENMRLLIENESLMSALSRVLREDGRKSMELVTNIIYIFFCFSNFSEFHSIVTANKLGDMCLRLTDQEVTRFDLWVQDLRKLEANVSQAPNDKSSISKLDQGYQKFQNMLRKQDQLLFVSFHLLLNLAEDTGIEVKIVKRDIVKYLVDILDRKTPELLVLAITFLKKLSIFRENVDEMFKHADDLLPKLGFLIDTDNSRLNSMTQRLLLNLSHDSRFRSLLVRQEFHQKLRDIFHSQNSSMLTLQLLYQLSIDEPSRFSPIFSTCIPQIIQMILEYKGDRVNIEVMAFAINMSTVLRNAQIICQDNGIKFLIKKAVKSNDPLLFKMLRNISQHPDENTKMMFLDYIDDLMRLMLKSMSNPDVLIEILGIIGNLTIAEFDFKKLAVAYDLLQFIKNIFQTSIANTQMDSKSFGISETNRKNSDLTKIDGVCKNDDLLLQVIILLSTMSLDENISPMVATTNIIPLLIEIMIGKLIIFDELLYALLEEDDEIILQVCYCIYQFLLHDSTRTILIGKSDVVGYLIELLYDRNIEIRKVCDASLSIIGEIDEDWNRKLRQQKFAWHNSEWISMMTEIPGSPYSGMDDSSLMYAKNSSTDLSLGNSAGYRGALSPGMYDNDSDDEEARQSGIGGSNALLNGPGLY</sequence>
<dbReference type="Pfam" id="PF05804">
    <property type="entry name" value="KAP"/>
    <property type="match status" value="2"/>
</dbReference>
<evidence type="ECO:0000313" key="3">
    <source>
        <dbReference type="Proteomes" id="UP000007241"/>
    </source>
</evidence>
<protein>
    <recommendedName>
        <fullName evidence="4">Kinesin-associated protein 3</fullName>
    </recommendedName>
</protein>
<dbReference type="Gene3D" id="1.25.10.10">
    <property type="entry name" value="Leucine-rich Repeat Variant"/>
    <property type="match status" value="1"/>
</dbReference>
<dbReference type="OrthoDB" id="10265679at2759"/>
<dbReference type="GO" id="GO:0019894">
    <property type="term" value="F:kinesin binding"/>
    <property type="evidence" value="ECO:0007669"/>
    <property type="project" value="InterPro"/>
</dbReference>
<dbReference type="RefSeq" id="XP_006677351.1">
    <property type="nucleotide sequence ID" value="XM_006677288.1"/>
</dbReference>
<dbReference type="OMA" id="MYELNIV"/>
<dbReference type="InterPro" id="IPR008658">
    <property type="entry name" value="KAP3"/>
</dbReference>
<dbReference type="InterPro" id="IPR016024">
    <property type="entry name" value="ARM-type_fold"/>
</dbReference>
<dbReference type="HOGENOM" id="CLU_009879_0_0_1"/>
<dbReference type="GO" id="GO:0016939">
    <property type="term" value="C:kinesin II complex"/>
    <property type="evidence" value="ECO:0000318"/>
    <property type="project" value="GO_Central"/>
</dbReference>
<dbReference type="GO" id="GO:0035869">
    <property type="term" value="C:ciliary transition zone"/>
    <property type="evidence" value="ECO:0000318"/>
    <property type="project" value="GO_Central"/>
</dbReference>
<reference evidence="2 3" key="1">
    <citation type="submission" date="2009-12" db="EMBL/GenBank/DDBJ databases">
        <title>The draft genome of Batrachochytrium dendrobatidis.</title>
        <authorList>
            <consortium name="US DOE Joint Genome Institute (JGI-PGF)"/>
            <person name="Kuo A."/>
            <person name="Salamov A."/>
            <person name="Schmutz J."/>
            <person name="Lucas S."/>
            <person name="Pitluck S."/>
            <person name="Rosenblum E."/>
            <person name="Stajich J."/>
            <person name="Eisen M."/>
            <person name="Grigoriev I.V."/>
        </authorList>
    </citation>
    <scope>NUCLEOTIDE SEQUENCE [LARGE SCALE GENOMIC DNA]</scope>
    <source>
        <strain evidence="3">JAM81 / FGSC 10211</strain>
    </source>
</reference>
<dbReference type="PANTHER" id="PTHR15605">
    <property type="entry name" value="KINESIN-ASSOCIATED PROTEINS"/>
    <property type="match status" value="1"/>
</dbReference>
<dbReference type="PANTHER" id="PTHR15605:SF2">
    <property type="entry name" value="KINESIN-ASSOCIATED PROTEIN 3"/>
    <property type="match status" value="1"/>
</dbReference>
<evidence type="ECO:0000313" key="2">
    <source>
        <dbReference type="EMBL" id="EGF82257.1"/>
    </source>
</evidence>
<dbReference type="InParanoid" id="F4NY36"/>
<evidence type="ECO:0000256" key="1">
    <source>
        <dbReference type="SAM" id="MobiDB-lite"/>
    </source>
</evidence>
<proteinExistence type="predicted"/>
<accession>F4NY36</accession>
<dbReference type="AlphaFoldDB" id="F4NY36"/>
<keyword evidence="3" id="KW-1185">Reference proteome</keyword>
<dbReference type="SMART" id="SM01297">
    <property type="entry name" value="KAP"/>
    <property type="match status" value="1"/>
</dbReference>